<evidence type="ECO:0000256" key="11">
    <source>
        <dbReference type="ARBA" id="ARBA00023136"/>
    </source>
</evidence>
<keyword evidence="11" id="KW-0472">Membrane</keyword>
<keyword evidence="6" id="KW-0479">Metal-binding</keyword>
<dbReference type="InterPro" id="IPR001128">
    <property type="entry name" value="Cyt_P450"/>
</dbReference>
<dbReference type="AlphaFoldDB" id="A0AAV1CG62"/>
<comment type="cofactor">
    <cofactor evidence="1">
        <name>heme</name>
        <dbReference type="ChEBI" id="CHEBI:30413"/>
    </cofactor>
</comment>
<comment type="subcellular location">
    <subcellularLocation>
        <location evidence="2">Membrane</location>
        <topology evidence="2">Single-pass membrane protein</topology>
    </subcellularLocation>
</comment>
<dbReference type="EMBL" id="OX459119">
    <property type="protein sequence ID" value="CAI9094664.1"/>
    <property type="molecule type" value="Genomic_DNA"/>
</dbReference>
<dbReference type="Proteomes" id="UP001161247">
    <property type="component" value="Chromosome 2"/>
</dbReference>
<reference evidence="12" key="1">
    <citation type="submission" date="2023-03" db="EMBL/GenBank/DDBJ databases">
        <authorList>
            <person name="Julca I."/>
        </authorList>
    </citation>
    <scope>NUCLEOTIDE SEQUENCE</scope>
</reference>
<evidence type="ECO:0000313" key="13">
    <source>
        <dbReference type="Proteomes" id="UP001161247"/>
    </source>
</evidence>
<keyword evidence="10" id="KW-0503">Monooxygenase</keyword>
<gene>
    <name evidence="12" type="ORF">OLC1_LOCUS5777</name>
</gene>
<evidence type="ECO:0000256" key="3">
    <source>
        <dbReference type="ARBA" id="ARBA00010617"/>
    </source>
</evidence>
<keyword evidence="8" id="KW-0560">Oxidoreductase</keyword>
<evidence type="ECO:0000256" key="10">
    <source>
        <dbReference type="ARBA" id="ARBA00023033"/>
    </source>
</evidence>
<evidence type="ECO:0000256" key="4">
    <source>
        <dbReference type="ARBA" id="ARBA00022617"/>
    </source>
</evidence>
<sequence length="388" mass="42115">MKFHRKLDRVLENIIEQYLNDYLQKSEASFSGELGHEDLIDILLRVKDSDDLQLPITKNNINTVMLPQVMARLLHEIRTALREKGRIEEANIEELGYLTSVVKEILRNPSLKTVDDFASTINSSDKVNAVRTRYDLPVELDMRAPIVGVGVDVACPTDEAPGGFWSNLCILNGCCKLFSTSVCRKVTPALLHNMVTITGKYQLFTFGSVMHRVSCSQMTEAASNDGPDSLCAAIDADASDEYSISGGSVEVAIKFLHNLDPWLDKWVGKGLPAMALDVGKSCAVFTDSPFCNEFSPYVLQKEIPTLLPWKQPGSHSFVMALRACSCNALGGCGGGGGVGSLAGDDGGVGILCRSGEGEDEEDDILLLVLEAFLRAAAFLLAGGIFYKP</sequence>
<protein>
    <submittedName>
        <fullName evidence="12">OLC1v1030442C1</fullName>
    </submittedName>
</protein>
<dbReference type="SUPFAM" id="SSF48264">
    <property type="entry name" value="Cytochrome P450"/>
    <property type="match status" value="1"/>
</dbReference>
<dbReference type="GO" id="GO:0016020">
    <property type="term" value="C:membrane"/>
    <property type="evidence" value="ECO:0007669"/>
    <property type="project" value="UniProtKB-SubCell"/>
</dbReference>
<name>A0AAV1CG62_OLDCO</name>
<evidence type="ECO:0000256" key="9">
    <source>
        <dbReference type="ARBA" id="ARBA00023004"/>
    </source>
</evidence>
<dbReference type="Pfam" id="PF00067">
    <property type="entry name" value="p450"/>
    <property type="match status" value="1"/>
</dbReference>
<keyword evidence="5" id="KW-0812">Transmembrane</keyword>
<dbReference type="GO" id="GO:0020037">
    <property type="term" value="F:heme binding"/>
    <property type="evidence" value="ECO:0007669"/>
    <property type="project" value="InterPro"/>
</dbReference>
<dbReference type="GO" id="GO:0005506">
    <property type="term" value="F:iron ion binding"/>
    <property type="evidence" value="ECO:0007669"/>
    <property type="project" value="InterPro"/>
</dbReference>
<dbReference type="PANTHER" id="PTHR47953">
    <property type="entry name" value="OS08G0105600 PROTEIN"/>
    <property type="match status" value="1"/>
</dbReference>
<dbReference type="Gene3D" id="1.10.630.10">
    <property type="entry name" value="Cytochrome P450"/>
    <property type="match status" value="1"/>
</dbReference>
<dbReference type="GO" id="GO:0016705">
    <property type="term" value="F:oxidoreductase activity, acting on paired donors, with incorporation or reduction of molecular oxygen"/>
    <property type="evidence" value="ECO:0007669"/>
    <property type="project" value="InterPro"/>
</dbReference>
<evidence type="ECO:0000256" key="2">
    <source>
        <dbReference type="ARBA" id="ARBA00004167"/>
    </source>
</evidence>
<dbReference type="PANTHER" id="PTHR47953:SF19">
    <property type="entry name" value="OS06G0641600 PROTEIN"/>
    <property type="match status" value="1"/>
</dbReference>
<proteinExistence type="inferred from homology"/>
<dbReference type="InterPro" id="IPR052306">
    <property type="entry name" value="CYP450_71D"/>
</dbReference>
<dbReference type="GO" id="GO:0004497">
    <property type="term" value="F:monooxygenase activity"/>
    <property type="evidence" value="ECO:0007669"/>
    <property type="project" value="UniProtKB-KW"/>
</dbReference>
<keyword evidence="13" id="KW-1185">Reference proteome</keyword>
<comment type="similarity">
    <text evidence="3">Belongs to the cytochrome P450 family.</text>
</comment>
<keyword evidence="4" id="KW-0349">Heme</keyword>
<dbReference type="InterPro" id="IPR036396">
    <property type="entry name" value="Cyt_P450_sf"/>
</dbReference>
<keyword evidence="7" id="KW-1133">Transmembrane helix</keyword>
<organism evidence="12 13">
    <name type="scientific">Oldenlandia corymbosa var. corymbosa</name>
    <dbReference type="NCBI Taxonomy" id="529605"/>
    <lineage>
        <taxon>Eukaryota</taxon>
        <taxon>Viridiplantae</taxon>
        <taxon>Streptophyta</taxon>
        <taxon>Embryophyta</taxon>
        <taxon>Tracheophyta</taxon>
        <taxon>Spermatophyta</taxon>
        <taxon>Magnoliopsida</taxon>
        <taxon>eudicotyledons</taxon>
        <taxon>Gunneridae</taxon>
        <taxon>Pentapetalae</taxon>
        <taxon>asterids</taxon>
        <taxon>lamiids</taxon>
        <taxon>Gentianales</taxon>
        <taxon>Rubiaceae</taxon>
        <taxon>Rubioideae</taxon>
        <taxon>Spermacoceae</taxon>
        <taxon>Hedyotis-Oldenlandia complex</taxon>
        <taxon>Oldenlandia</taxon>
    </lineage>
</organism>
<evidence type="ECO:0000256" key="5">
    <source>
        <dbReference type="ARBA" id="ARBA00022692"/>
    </source>
</evidence>
<evidence type="ECO:0000256" key="8">
    <source>
        <dbReference type="ARBA" id="ARBA00023002"/>
    </source>
</evidence>
<evidence type="ECO:0000313" key="12">
    <source>
        <dbReference type="EMBL" id="CAI9094664.1"/>
    </source>
</evidence>
<keyword evidence="9" id="KW-0408">Iron</keyword>
<accession>A0AAV1CG62</accession>
<evidence type="ECO:0000256" key="1">
    <source>
        <dbReference type="ARBA" id="ARBA00001971"/>
    </source>
</evidence>
<evidence type="ECO:0000256" key="7">
    <source>
        <dbReference type="ARBA" id="ARBA00022989"/>
    </source>
</evidence>
<evidence type="ECO:0000256" key="6">
    <source>
        <dbReference type="ARBA" id="ARBA00022723"/>
    </source>
</evidence>